<name>T0LBY3_9MICR</name>
<dbReference type="EMBL" id="KE647077">
    <property type="protein sequence ID" value="EQB61848.1"/>
    <property type="molecule type" value="Genomic_DNA"/>
</dbReference>
<dbReference type="HOGENOM" id="CLU_599314_0_0_1"/>
<organism evidence="1 2">
    <name type="scientific">Vairimorpha apis BRL 01</name>
    <dbReference type="NCBI Taxonomy" id="1037528"/>
    <lineage>
        <taxon>Eukaryota</taxon>
        <taxon>Fungi</taxon>
        <taxon>Fungi incertae sedis</taxon>
        <taxon>Microsporidia</taxon>
        <taxon>Nosematidae</taxon>
        <taxon>Vairimorpha</taxon>
    </lineage>
</organism>
<dbReference type="Proteomes" id="UP000053780">
    <property type="component" value="Unassembled WGS sequence"/>
</dbReference>
<accession>T0LBY3</accession>
<reference evidence="1 2" key="1">
    <citation type="journal article" date="2013" name="BMC Genomics">
        <title>Genome sequencing and comparative genomics of honey bee microsporidia, Nosema apis reveal novel insights into host-parasite interactions.</title>
        <authorList>
            <person name="Chen Yp."/>
            <person name="Pettis J.S."/>
            <person name="Zhao Y."/>
            <person name="Liu X."/>
            <person name="Tallon L.J."/>
            <person name="Sadzewicz L.D."/>
            <person name="Li R."/>
            <person name="Zheng H."/>
            <person name="Huang S."/>
            <person name="Zhang X."/>
            <person name="Hamilton M.C."/>
            <person name="Pernal S.F."/>
            <person name="Melathopoulos A.P."/>
            <person name="Yan X."/>
            <person name="Evans J.D."/>
        </authorList>
    </citation>
    <scope>NUCLEOTIDE SEQUENCE [LARGE SCALE GENOMIC DNA]</scope>
    <source>
        <strain evidence="1 2">BRL 01</strain>
    </source>
</reference>
<keyword evidence="2" id="KW-1185">Reference proteome</keyword>
<evidence type="ECO:0000313" key="1">
    <source>
        <dbReference type="EMBL" id="EQB61848.1"/>
    </source>
</evidence>
<proteinExistence type="predicted"/>
<dbReference type="AlphaFoldDB" id="T0LBY3"/>
<feature type="non-terminal residue" evidence="1">
    <location>
        <position position="1"/>
    </location>
</feature>
<dbReference type="VEuPathDB" id="MicrosporidiaDB:NAPIS_ORF00575"/>
<protein>
    <submittedName>
        <fullName evidence="1">Uncharacterized protein</fullName>
    </submittedName>
</protein>
<sequence>KLLHSFVNNSFNKEDLFKAINLYRQRINSFKVKISSIINKYKDINYECEWLKGFECGENEDEFYKRCVKCVSYEENRNGGYEENDDICILNGNGSYKEKNENCMFNGDCSNDLKNDNCIKNNKNLTTNVDIEKNKNCKINEINCKNLTTNLDKEKNNIYIENYKNNSPIIFPKKRYTEYEFTKNKKINFNKKIDDLTEVEYCKVKFIENEQTKEKQKRNVIVINKKIEGNTRIEDKKLDNKRIVDNECKLCEDNTKIEDNKCKLSEDNKFKLIEGNTKIINNKCILCEDVTHLNKKIKSIITENNNNFLDSIDENTLFKLNRSIFNKEFRKDIDNKKEQVDNEYFESNKEQVDNEDFYNESIYNEDLFNKEQVEKKDLHNKSTDIKQQVDITTSNINSIDIKPSNNNLTYIKYNEPLNIQNHTLNHKISTINDTLFNSNPIYLLKQKNNINYATVTL</sequence>
<evidence type="ECO:0000313" key="2">
    <source>
        <dbReference type="Proteomes" id="UP000053780"/>
    </source>
</evidence>
<gene>
    <name evidence="1" type="ORF">NAPIS_ORF00575</name>
</gene>